<keyword evidence="3 7" id="KW-0547">Nucleotide-binding</keyword>
<sequence>MFLKRIDVTGFKSFADHTEIAFSPGITAVVGPNGSGKSNIADAIRWVLGEQSARTLRGAKMEDVIFAGSESRRPINYCEVSLTLDNVDRHLGVVFDEVTVTRRMYRSGESEYLINKQPCRLKDIAELFMDSGLGRESYSIIGQGKIDEMLSTRAEDRRGAFEDAAGIVKFKFRKREAQRRLTETDQNITRVDDILDELERQAGPLEAEANRARAFQELQEEHRALDIGLLVSDIEEQTERWKQAQAAALQAGENRDAVRLALADVEQSLSTWRRNLENHRQSAELLQRQHVEAIERRERLQGELALHQERAKSGSATIEDREKQLSSLAEERAELQADLERVLLRQNEIAGQMERKQGELEAAAHAVDPGVKARLEADIARLNEEYIELHHHSAGFRNEIKMAEEYLAQDSQKHDRLSAERVRFAADEERLVQELGQWQEEVEVRKSELQELTRQIEELSTTQTKQAEAEAASVAAIHHAESETASLVSRLELLTELENGYDGYALGAKTVLQAASKDRLTGIHGPIAGLIQVQKAHEVAIETALGGALQNIVVDHEAAGRAAIDLLKQRHAGRATFLPLSVVRSRLLQSTERSKLQGQPGVVGIASDLVDCDSQYRQVVEHLLGNVVVTDNLVHANQAAKILNYRVRIVSLEGDVVSPGGAMTGGSISRKGPGLLGRSRERHEVERLIGERRERVAALRERQQELRQSIEQTVEKQRQSSVRMNEIRAGLESARSRTQDATNRVESVRDRLQTLDWEISELTVGHKSWEERLKTARQGLADVLLAIEKTEKSLAETRRILAERETSLSEAQDALTAIRVEMATFMQEQSTVEQQIADLRTRIHRLARRQQQLEQEIRELDASRETELRAADEAAQTLIEVETDVDELEQKTTVVRQEVQQMESDVAELEQTVRRRQQELTNAEEQVHRAEVAEQRIDVDLKHALNRMGEAHKMTYEWARQHHRLTVPAAGARQRAEQLQRQMNQMGQVHLGAIEEWERLSERLQFLTRERLDLRQAEEQLQSVIAELDEEMSKRFYETFEAIRQEFRVSFRVLFGGGKADLTLTDPEDLLETGIEVVAQPPGKKLQNLNLLSGGERALTAMALLFAILRVRPVPFCVLDEVEAALDEANVGRFAQQLRTFSDETQFIVVTHRRGTMEEADALYGVTMQESGVSALIGVRLEDQGFDPDMETA</sequence>
<dbReference type="PANTHER" id="PTHR43977">
    <property type="entry name" value="STRUCTURAL MAINTENANCE OF CHROMOSOMES PROTEIN 3"/>
    <property type="match status" value="1"/>
</dbReference>
<reference evidence="9 10" key="1">
    <citation type="submission" date="2021-02" db="EMBL/GenBank/DDBJ databases">
        <title>Alicyclobacillus curvatus sp. nov. and Alicyclobacillus mengziensis sp. nov., two acidophilic bacteria isolated from acid mine drainage.</title>
        <authorList>
            <person name="Huang Y."/>
        </authorList>
    </citation>
    <scope>NUCLEOTIDE SEQUENCE [LARGE SCALE GENOMIC DNA]</scope>
    <source>
        <strain evidence="9 10">S30H14</strain>
    </source>
</reference>
<comment type="similarity">
    <text evidence="7">Belongs to the SMC family.</text>
</comment>
<evidence type="ECO:0000256" key="5">
    <source>
        <dbReference type="ARBA" id="ARBA00023054"/>
    </source>
</evidence>
<dbReference type="InterPro" id="IPR003395">
    <property type="entry name" value="RecF/RecN/SMC_N"/>
</dbReference>
<dbReference type="GO" id="GO:0007062">
    <property type="term" value="P:sister chromatid cohesion"/>
    <property type="evidence" value="ECO:0007669"/>
    <property type="project" value="InterPro"/>
</dbReference>
<feature type="domain" description="SMC hinge" evidence="8">
    <location>
        <begin position="521"/>
        <end position="640"/>
    </location>
</feature>
<evidence type="ECO:0000313" key="10">
    <source>
        <dbReference type="Proteomes" id="UP000663505"/>
    </source>
</evidence>
<keyword evidence="4 7" id="KW-0067">ATP-binding</keyword>
<dbReference type="FunFam" id="3.40.50.300:FF:000984">
    <property type="entry name" value="Chromosome partition protein Smc"/>
    <property type="match status" value="1"/>
</dbReference>
<proteinExistence type="inferred from homology"/>
<dbReference type="GO" id="GO:0007059">
    <property type="term" value="P:chromosome segregation"/>
    <property type="evidence" value="ECO:0007669"/>
    <property type="project" value="UniProtKB-UniRule"/>
</dbReference>
<gene>
    <name evidence="7 9" type="primary">smc</name>
    <name evidence="9" type="ORF">JZ786_11895</name>
</gene>
<feature type="coiled-coil region" evidence="7">
    <location>
        <begin position="262"/>
        <end position="345"/>
    </location>
</feature>
<dbReference type="SMART" id="SM00968">
    <property type="entry name" value="SMC_hinge"/>
    <property type="match status" value="1"/>
</dbReference>
<evidence type="ECO:0000256" key="1">
    <source>
        <dbReference type="ARBA" id="ARBA00004496"/>
    </source>
</evidence>
<feature type="coiled-coil region" evidence="7">
    <location>
        <begin position="435"/>
        <end position="469"/>
    </location>
</feature>
<keyword evidence="5 7" id="KW-0175">Coiled coil</keyword>
<dbReference type="Gene3D" id="3.40.50.300">
    <property type="entry name" value="P-loop containing nucleotide triphosphate hydrolases"/>
    <property type="match status" value="2"/>
</dbReference>
<dbReference type="InterPro" id="IPR027417">
    <property type="entry name" value="P-loop_NTPase"/>
</dbReference>
<dbReference type="AlphaFoldDB" id="A0A9X7Z8E4"/>
<comment type="domain">
    <text evidence="7">Contains large globular domains required for ATP hydrolysis at each terminus and a third globular domain forming a flexible hinge near the middle of the molecule. These domains are separated by coiled-coil structures.</text>
</comment>
<dbReference type="SUPFAM" id="SSF52540">
    <property type="entry name" value="P-loop containing nucleoside triphosphate hydrolases"/>
    <property type="match status" value="1"/>
</dbReference>
<feature type="coiled-coil region" evidence="7">
    <location>
        <begin position="829"/>
        <end position="933"/>
    </location>
</feature>
<keyword evidence="10" id="KW-1185">Reference proteome</keyword>
<dbReference type="KEGG" id="afx:JZ786_11895"/>
<comment type="function">
    <text evidence="7">Required for chromosome condensation and partitioning.</text>
</comment>
<name>A0A9X7Z8E4_9BACL</name>
<accession>A0A9X7Z8E4</accession>
<feature type="coiled-coil region" evidence="7">
    <location>
        <begin position="969"/>
        <end position="1034"/>
    </location>
</feature>
<dbReference type="GO" id="GO:0030261">
    <property type="term" value="P:chromosome condensation"/>
    <property type="evidence" value="ECO:0007669"/>
    <property type="project" value="InterPro"/>
</dbReference>
<organism evidence="9 10">
    <name type="scientific">Alicyclobacillus mengziensis</name>
    <dbReference type="NCBI Taxonomy" id="2931921"/>
    <lineage>
        <taxon>Bacteria</taxon>
        <taxon>Bacillati</taxon>
        <taxon>Bacillota</taxon>
        <taxon>Bacilli</taxon>
        <taxon>Bacillales</taxon>
        <taxon>Alicyclobacillaceae</taxon>
        <taxon>Alicyclobacillus</taxon>
    </lineage>
</organism>
<dbReference type="EMBL" id="CP071182">
    <property type="protein sequence ID" value="QSO49532.1"/>
    <property type="molecule type" value="Genomic_DNA"/>
</dbReference>
<dbReference type="FunFam" id="3.40.50.300:FF:000901">
    <property type="entry name" value="Chromosome partition protein Smc"/>
    <property type="match status" value="1"/>
</dbReference>
<evidence type="ECO:0000256" key="6">
    <source>
        <dbReference type="ARBA" id="ARBA00023125"/>
    </source>
</evidence>
<dbReference type="Pfam" id="PF02463">
    <property type="entry name" value="SMC_N"/>
    <property type="match status" value="1"/>
</dbReference>
<comment type="subcellular location">
    <subcellularLocation>
        <location evidence="1 7">Cytoplasm</location>
    </subcellularLocation>
</comment>
<dbReference type="Pfam" id="PF06470">
    <property type="entry name" value="SMC_hinge"/>
    <property type="match status" value="1"/>
</dbReference>
<dbReference type="GO" id="GO:0005737">
    <property type="term" value="C:cytoplasm"/>
    <property type="evidence" value="ECO:0007669"/>
    <property type="project" value="UniProtKB-SubCell"/>
</dbReference>
<dbReference type="GO" id="GO:0006260">
    <property type="term" value="P:DNA replication"/>
    <property type="evidence" value="ECO:0007669"/>
    <property type="project" value="UniProtKB-UniRule"/>
</dbReference>
<feature type="coiled-coil region" evidence="7">
    <location>
        <begin position="696"/>
        <end position="751"/>
    </location>
</feature>
<dbReference type="CDD" id="cd03278">
    <property type="entry name" value="ABC_SMC_barmotin"/>
    <property type="match status" value="2"/>
</dbReference>
<evidence type="ECO:0000256" key="7">
    <source>
        <dbReference type="HAMAP-Rule" id="MF_01894"/>
    </source>
</evidence>
<evidence type="ECO:0000313" key="9">
    <source>
        <dbReference type="EMBL" id="QSO49532.1"/>
    </source>
</evidence>
<evidence type="ECO:0000259" key="8">
    <source>
        <dbReference type="SMART" id="SM00968"/>
    </source>
</evidence>
<dbReference type="SUPFAM" id="SSF57997">
    <property type="entry name" value="Tropomyosin"/>
    <property type="match status" value="1"/>
</dbReference>
<dbReference type="Gene3D" id="1.20.1060.20">
    <property type="match status" value="1"/>
</dbReference>
<keyword evidence="6 7" id="KW-0238">DNA-binding</keyword>
<dbReference type="InterPro" id="IPR011890">
    <property type="entry name" value="SMC_prok"/>
</dbReference>
<dbReference type="Gene3D" id="1.10.287.1490">
    <property type="match status" value="1"/>
</dbReference>
<dbReference type="SUPFAM" id="SSF75553">
    <property type="entry name" value="Smc hinge domain"/>
    <property type="match status" value="1"/>
</dbReference>
<dbReference type="GO" id="GO:0003677">
    <property type="term" value="F:DNA binding"/>
    <property type="evidence" value="ECO:0007669"/>
    <property type="project" value="UniProtKB-UniRule"/>
</dbReference>
<dbReference type="GO" id="GO:0016887">
    <property type="term" value="F:ATP hydrolysis activity"/>
    <property type="evidence" value="ECO:0007669"/>
    <property type="project" value="InterPro"/>
</dbReference>
<evidence type="ECO:0000256" key="4">
    <source>
        <dbReference type="ARBA" id="ARBA00022840"/>
    </source>
</evidence>
<dbReference type="PIRSF" id="PIRSF005719">
    <property type="entry name" value="SMC"/>
    <property type="match status" value="1"/>
</dbReference>
<dbReference type="InterPro" id="IPR010935">
    <property type="entry name" value="SMC_hinge"/>
</dbReference>
<comment type="subunit">
    <text evidence="7">Homodimer.</text>
</comment>
<protein>
    <recommendedName>
        <fullName evidence="7">Chromosome partition protein Smc</fullName>
    </recommendedName>
</protein>
<keyword evidence="2 7" id="KW-0963">Cytoplasm</keyword>
<evidence type="ECO:0000256" key="3">
    <source>
        <dbReference type="ARBA" id="ARBA00022741"/>
    </source>
</evidence>
<dbReference type="Proteomes" id="UP000663505">
    <property type="component" value="Chromosome"/>
</dbReference>
<dbReference type="GO" id="GO:0005694">
    <property type="term" value="C:chromosome"/>
    <property type="evidence" value="ECO:0007669"/>
    <property type="project" value="InterPro"/>
</dbReference>
<dbReference type="GO" id="GO:0005524">
    <property type="term" value="F:ATP binding"/>
    <property type="evidence" value="ECO:0007669"/>
    <property type="project" value="UniProtKB-UniRule"/>
</dbReference>
<evidence type="ECO:0000256" key="2">
    <source>
        <dbReference type="ARBA" id="ARBA00022490"/>
    </source>
</evidence>
<dbReference type="NCBIfam" id="TIGR02168">
    <property type="entry name" value="SMC_prok_B"/>
    <property type="match status" value="1"/>
</dbReference>
<dbReference type="Gene3D" id="3.30.70.1620">
    <property type="match status" value="1"/>
</dbReference>
<dbReference type="InterPro" id="IPR024704">
    <property type="entry name" value="SMC"/>
</dbReference>
<dbReference type="HAMAP" id="MF_01894">
    <property type="entry name" value="Smc_prok"/>
    <property type="match status" value="1"/>
</dbReference>
<dbReference type="InterPro" id="IPR036277">
    <property type="entry name" value="SMC_hinge_sf"/>
</dbReference>
<dbReference type="RefSeq" id="WP_206658842.1">
    <property type="nucleotide sequence ID" value="NZ_CP071182.1"/>
</dbReference>
<feature type="binding site" evidence="7">
    <location>
        <begin position="32"/>
        <end position="39"/>
    </location>
    <ligand>
        <name>ATP</name>
        <dbReference type="ChEBI" id="CHEBI:30616"/>
    </ligand>
</feature>